<keyword evidence="8" id="KW-0175">Coiled coil</keyword>
<dbReference type="SUPFAM" id="SSF55874">
    <property type="entry name" value="ATPase domain of HSP90 chaperone/DNA topoisomerase II/histidine kinase"/>
    <property type="match status" value="1"/>
</dbReference>
<dbReference type="Gene3D" id="1.10.287.130">
    <property type="match status" value="1"/>
</dbReference>
<dbReference type="PROSITE" id="PS50109">
    <property type="entry name" value="HIS_KIN"/>
    <property type="match status" value="1"/>
</dbReference>
<dbReference type="EC" id="2.7.13.3" evidence="2"/>
<comment type="catalytic activity">
    <reaction evidence="1">
        <text>ATP + protein L-histidine = ADP + protein N-phospho-L-histidine.</text>
        <dbReference type="EC" id="2.7.13.3"/>
    </reaction>
</comment>
<evidence type="ECO:0000256" key="3">
    <source>
        <dbReference type="ARBA" id="ARBA00022553"/>
    </source>
</evidence>
<keyword evidence="7" id="KW-0472">Membrane</keyword>
<dbReference type="RefSeq" id="WP_136873579.1">
    <property type="nucleotide sequence ID" value="NZ_SWBO01000001.1"/>
</dbReference>
<dbReference type="InterPro" id="IPR003594">
    <property type="entry name" value="HATPase_dom"/>
</dbReference>
<dbReference type="InterPro" id="IPR013655">
    <property type="entry name" value="PAS_fold_3"/>
</dbReference>
<dbReference type="NCBIfam" id="TIGR00229">
    <property type="entry name" value="sensory_box"/>
    <property type="match status" value="2"/>
</dbReference>
<dbReference type="PANTHER" id="PTHR45453">
    <property type="entry name" value="PHOSPHATE REGULON SENSOR PROTEIN PHOR"/>
    <property type="match status" value="1"/>
</dbReference>
<dbReference type="PROSITE" id="PS50113">
    <property type="entry name" value="PAC"/>
    <property type="match status" value="2"/>
</dbReference>
<keyword evidence="4" id="KW-0808">Transferase</keyword>
<dbReference type="OrthoDB" id="9813151at2"/>
<dbReference type="InterPro" id="IPR005467">
    <property type="entry name" value="His_kinase_dom"/>
</dbReference>
<feature type="domain" description="PAC" evidence="10">
    <location>
        <begin position="379"/>
        <end position="435"/>
    </location>
</feature>
<dbReference type="InterPro" id="IPR004358">
    <property type="entry name" value="Sig_transdc_His_kin-like_C"/>
</dbReference>
<dbReference type="Pfam" id="PF08447">
    <property type="entry name" value="PAS_3"/>
    <property type="match status" value="1"/>
</dbReference>
<dbReference type="SMART" id="SM00388">
    <property type="entry name" value="HisKA"/>
    <property type="match status" value="1"/>
</dbReference>
<dbReference type="SMART" id="SM00387">
    <property type="entry name" value="HATPase_c"/>
    <property type="match status" value="1"/>
</dbReference>
<evidence type="ECO:0000256" key="8">
    <source>
        <dbReference type="SAM" id="Coils"/>
    </source>
</evidence>
<keyword evidence="3" id="KW-0597">Phosphoprotein</keyword>
<dbReference type="EMBL" id="SWBO01000001">
    <property type="protein sequence ID" value="TKC03201.1"/>
    <property type="molecule type" value="Genomic_DNA"/>
</dbReference>
<dbReference type="SMART" id="SM00086">
    <property type="entry name" value="PAC"/>
    <property type="match status" value="2"/>
</dbReference>
<dbReference type="InterPro" id="IPR000700">
    <property type="entry name" value="PAS-assoc_C"/>
</dbReference>
<dbReference type="InterPro" id="IPR003661">
    <property type="entry name" value="HisK_dim/P_dom"/>
</dbReference>
<dbReference type="InterPro" id="IPR035965">
    <property type="entry name" value="PAS-like_dom_sf"/>
</dbReference>
<reference evidence="11 12" key="1">
    <citation type="submission" date="2019-04" db="EMBL/GenBank/DDBJ databases">
        <title>Pedobacter sp. AR-2-6 sp. nov., isolated from Arctic soil.</title>
        <authorList>
            <person name="Dahal R.H."/>
            <person name="Kim D.-U."/>
        </authorList>
    </citation>
    <scope>NUCLEOTIDE SEQUENCE [LARGE SCALE GENOMIC DNA]</scope>
    <source>
        <strain evidence="11 12">AR-2-6</strain>
    </source>
</reference>
<keyword evidence="6" id="KW-0902">Two-component regulatory system</keyword>
<evidence type="ECO:0000256" key="7">
    <source>
        <dbReference type="ARBA" id="ARBA00023136"/>
    </source>
</evidence>
<dbReference type="GO" id="GO:0000155">
    <property type="term" value="F:phosphorelay sensor kinase activity"/>
    <property type="evidence" value="ECO:0007669"/>
    <property type="project" value="InterPro"/>
</dbReference>
<dbReference type="SUPFAM" id="SSF47384">
    <property type="entry name" value="Homodimeric domain of signal transducing histidine kinase"/>
    <property type="match status" value="1"/>
</dbReference>
<dbReference type="Gene3D" id="3.30.450.20">
    <property type="entry name" value="PAS domain"/>
    <property type="match status" value="3"/>
</dbReference>
<proteinExistence type="predicted"/>
<keyword evidence="12" id="KW-1185">Reference proteome</keyword>
<evidence type="ECO:0000259" key="10">
    <source>
        <dbReference type="PROSITE" id="PS50113"/>
    </source>
</evidence>
<dbReference type="Proteomes" id="UP000310477">
    <property type="component" value="Unassembled WGS sequence"/>
</dbReference>
<dbReference type="Pfam" id="PF08448">
    <property type="entry name" value="PAS_4"/>
    <property type="match status" value="2"/>
</dbReference>
<dbReference type="PRINTS" id="PR00344">
    <property type="entry name" value="BCTRLSENSOR"/>
</dbReference>
<dbReference type="InterPro" id="IPR013656">
    <property type="entry name" value="PAS_4"/>
</dbReference>
<dbReference type="PANTHER" id="PTHR45453:SF1">
    <property type="entry name" value="PHOSPHATE REGULON SENSOR PROTEIN PHOR"/>
    <property type="match status" value="1"/>
</dbReference>
<evidence type="ECO:0000259" key="9">
    <source>
        <dbReference type="PROSITE" id="PS50109"/>
    </source>
</evidence>
<evidence type="ECO:0000256" key="6">
    <source>
        <dbReference type="ARBA" id="ARBA00023012"/>
    </source>
</evidence>
<dbReference type="Pfam" id="PF02518">
    <property type="entry name" value="HATPase_c"/>
    <property type="match status" value="1"/>
</dbReference>
<dbReference type="Gene3D" id="3.30.565.10">
    <property type="entry name" value="Histidine kinase-like ATPase, C-terminal domain"/>
    <property type="match status" value="1"/>
</dbReference>
<gene>
    <name evidence="11" type="ORF">FA045_01115</name>
</gene>
<dbReference type="InterPro" id="IPR001610">
    <property type="entry name" value="PAC"/>
</dbReference>
<dbReference type="CDD" id="cd00082">
    <property type="entry name" value="HisKA"/>
    <property type="match status" value="1"/>
</dbReference>
<dbReference type="InterPro" id="IPR036097">
    <property type="entry name" value="HisK_dim/P_sf"/>
</dbReference>
<accession>A0A4U1CFR6</accession>
<evidence type="ECO:0000256" key="1">
    <source>
        <dbReference type="ARBA" id="ARBA00000085"/>
    </source>
</evidence>
<evidence type="ECO:0000313" key="12">
    <source>
        <dbReference type="Proteomes" id="UP000310477"/>
    </source>
</evidence>
<dbReference type="GO" id="GO:0004721">
    <property type="term" value="F:phosphoprotein phosphatase activity"/>
    <property type="evidence" value="ECO:0007669"/>
    <property type="project" value="TreeGrafter"/>
</dbReference>
<dbReference type="Pfam" id="PF00512">
    <property type="entry name" value="HisKA"/>
    <property type="match status" value="1"/>
</dbReference>
<name>A0A4U1CFR6_9SPHI</name>
<dbReference type="FunFam" id="3.30.565.10:FF:000006">
    <property type="entry name" value="Sensor histidine kinase WalK"/>
    <property type="match status" value="1"/>
</dbReference>
<dbReference type="InterPro" id="IPR036890">
    <property type="entry name" value="HATPase_C_sf"/>
</dbReference>
<evidence type="ECO:0000256" key="4">
    <source>
        <dbReference type="ARBA" id="ARBA00022679"/>
    </source>
</evidence>
<comment type="caution">
    <text evidence="11">The sequence shown here is derived from an EMBL/GenBank/DDBJ whole genome shotgun (WGS) entry which is preliminary data.</text>
</comment>
<protein>
    <recommendedName>
        <fullName evidence="2">histidine kinase</fullName>
        <ecNumber evidence="2">2.7.13.3</ecNumber>
    </recommendedName>
</protein>
<evidence type="ECO:0000313" key="11">
    <source>
        <dbReference type="EMBL" id="TKC03201.1"/>
    </source>
</evidence>
<dbReference type="InterPro" id="IPR000014">
    <property type="entry name" value="PAS"/>
</dbReference>
<dbReference type="SUPFAM" id="SSF55785">
    <property type="entry name" value="PYP-like sensor domain (PAS domain)"/>
    <property type="match status" value="3"/>
</dbReference>
<sequence length="656" mass="74149">MKSNKDILNSLIERSPYPIYVISGQELTISIANAATLKAWGKDETVIGMRWRDALPELENQPFEHLLLRVLATGEAYRAVNDRADLMIDGEMKTAYFTFSYEPVYGNDKDVIGVACYATDVTSLVKATKQVELMSEETRQINEELAAINEEISASNEELGALNEELAATNEELTESHHLLELSEKRFRNLILQAPFAICVIRASDLMVTDVNDRYLELVGRKREKIDGLTIWEGVPEAADAYAPVMQQVIETRKAYMAKEAELFLVRNEVSELMYIDFVYEPVIDLLGIVSAIMVVGIDVSEKVRARKSIEEIEERIRLAVQAAEIGTFDYHYNSNELVTSDRFNEIFGVKSGISREKIIASYHPEDQNISNEAHALGKDSGKIFYEARVMRSDSMRWVRIQSNIYFDINGEPERTLGTVIDITEYKALQQQKDDFISIASHELKTPITSLKASLQLLSRMKENPNPSILPRLIDQSTRSMDKVTDLVDDLLNVAKMNEGQIRLKKDWFVFAEMMDKCCNHVREVGKHELLFEGDHKLMIYADEHRIDQVIVNLVNNAVKYAPDSKDIIIKIEQQGNIANVQVQDKGPGITDDKIPYLFDRFYRADQSGLQVSGLGLGLYISADIVKRHGGEIGVESQIGKGSTFWFTLPINGEAI</sequence>
<dbReference type="Gene3D" id="2.10.70.100">
    <property type="match status" value="1"/>
</dbReference>
<feature type="coiled-coil region" evidence="8">
    <location>
        <begin position="124"/>
        <end position="176"/>
    </location>
</feature>
<dbReference type="InterPro" id="IPR050351">
    <property type="entry name" value="BphY/WalK/GraS-like"/>
</dbReference>
<evidence type="ECO:0000256" key="2">
    <source>
        <dbReference type="ARBA" id="ARBA00012438"/>
    </source>
</evidence>
<dbReference type="SMART" id="SM00091">
    <property type="entry name" value="PAS"/>
    <property type="match status" value="3"/>
</dbReference>
<dbReference type="GO" id="GO:0016036">
    <property type="term" value="P:cellular response to phosphate starvation"/>
    <property type="evidence" value="ECO:0007669"/>
    <property type="project" value="TreeGrafter"/>
</dbReference>
<dbReference type="GO" id="GO:0005886">
    <property type="term" value="C:plasma membrane"/>
    <property type="evidence" value="ECO:0007669"/>
    <property type="project" value="TreeGrafter"/>
</dbReference>
<keyword evidence="5" id="KW-0418">Kinase</keyword>
<organism evidence="11 12">
    <name type="scientific">Pedobacter cryotolerans</name>
    <dbReference type="NCBI Taxonomy" id="2571270"/>
    <lineage>
        <taxon>Bacteria</taxon>
        <taxon>Pseudomonadati</taxon>
        <taxon>Bacteroidota</taxon>
        <taxon>Sphingobacteriia</taxon>
        <taxon>Sphingobacteriales</taxon>
        <taxon>Sphingobacteriaceae</taxon>
        <taxon>Pedobacter</taxon>
    </lineage>
</organism>
<dbReference type="AlphaFoldDB" id="A0A4U1CFR6"/>
<dbReference type="CDD" id="cd00075">
    <property type="entry name" value="HATPase"/>
    <property type="match status" value="1"/>
</dbReference>
<feature type="domain" description="PAC" evidence="10">
    <location>
        <begin position="259"/>
        <end position="312"/>
    </location>
</feature>
<feature type="domain" description="Histidine kinase" evidence="9">
    <location>
        <begin position="439"/>
        <end position="653"/>
    </location>
</feature>
<evidence type="ECO:0000256" key="5">
    <source>
        <dbReference type="ARBA" id="ARBA00022777"/>
    </source>
</evidence>